<protein>
    <recommendedName>
        <fullName evidence="1">Ubiquitin-like domain-containing protein</fullName>
    </recommendedName>
</protein>
<dbReference type="Pfam" id="PF03644">
    <property type="entry name" value="Glyco_hydro_85"/>
    <property type="match status" value="1"/>
</dbReference>
<feature type="domain" description="Ubiquitin-like" evidence="1">
    <location>
        <begin position="4"/>
        <end position="78"/>
    </location>
</feature>
<dbReference type="AlphaFoldDB" id="A0AB34IWE9"/>
<reference evidence="2 3" key="1">
    <citation type="journal article" date="2024" name="Science">
        <title>Giant polyketide synthase enzymes in the biosynthesis of giant marine polyether toxins.</title>
        <authorList>
            <person name="Fallon T.R."/>
            <person name="Shende V.V."/>
            <person name="Wierzbicki I.H."/>
            <person name="Pendleton A.L."/>
            <person name="Watervoot N.F."/>
            <person name="Auber R.P."/>
            <person name="Gonzalez D.J."/>
            <person name="Wisecaver J.H."/>
            <person name="Moore B.S."/>
        </authorList>
    </citation>
    <scope>NUCLEOTIDE SEQUENCE [LARGE SCALE GENOMIC DNA]</scope>
    <source>
        <strain evidence="2 3">12B1</strain>
    </source>
</reference>
<dbReference type="Proteomes" id="UP001515480">
    <property type="component" value="Unassembled WGS sequence"/>
</dbReference>
<accession>A0AB34IWE9</accession>
<organism evidence="2 3">
    <name type="scientific">Prymnesium parvum</name>
    <name type="common">Toxic golden alga</name>
    <dbReference type="NCBI Taxonomy" id="97485"/>
    <lineage>
        <taxon>Eukaryota</taxon>
        <taxon>Haptista</taxon>
        <taxon>Haptophyta</taxon>
        <taxon>Prymnesiophyceae</taxon>
        <taxon>Prymnesiales</taxon>
        <taxon>Prymnesiaceae</taxon>
        <taxon>Prymnesium</taxon>
    </lineage>
</organism>
<dbReference type="PROSITE" id="PS50053">
    <property type="entry name" value="UBIQUITIN_2"/>
    <property type="match status" value="1"/>
</dbReference>
<dbReference type="InterPro" id="IPR006616">
    <property type="entry name" value="DM9_repeat"/>
</dbReference>
<gene>
    <name evidence="2" type="ORF">AB1Y20_004349</name>
</gene>
<dbReference type="PANTHER" id="PTHR13246">
    <property type="entry name" value="ENDO BETA N-ACETYLGLUCOSAMINIDASE"/>
    <property type="match status" value="1"/>
</dbReference>
<dbReference type="GO" id="GO:0005829">
    <property type="term" value="C:cytosol"/>
    <property type="evidence" value="ECO:0007669"/>
    <property type="project" value="UniProtKB-SubCell"/>
</dbReference>
<dbReference type="PANTHER" id="PTHR13246:SF1">
    <property type="entry name" value="CYTOSOLIC ENDO-BETA-N-ACETYLGLUCOSAMINIDASE"/>
    <property type="match status" value="1"/>
</dbReference>
<keyword evidence="3" id="KW-1185">Reference proteome</keyword>
<dbReference type="Pfam" id="PF11901">
    <property type="entry name" value="DM9"/>
    <property type="match status" value="1"/>
</dbReference>
<dbReference type="GO" id="GO:0033925">
    <property type="term" value="F:mannosyl-glycoprotein endo-beta-N-acetylglucosaminidase activity"/>
    <property type="evidence" value="ECO:0007669"/>
    <property type="project" value="UniProtKB-EC"/>
</dbReference>
<dbReference type="InterPro" id="IPR029071">
    <property type="entry name" value="Ubiquitin-like_domsf"/>
</dbReference>
<comment type="caution">
    <text evidence="2">The sequence shown here is derived from an EMBL/GenBank/DDBJ whole genome shotgun (WGS) entry which is preliminary data.</text>
</comment>
<sequence length="582" mass="61729">MADFPLLVRLAPPLVNPQGGGSEEVTVNPNDTVEATRRAIGVALSLPHASLRLCFRGAELREPNRSLAALSVGAEHFVVAFAIHRLYWRPAEHGDVPDDALPVGKEAEGDPLFLARAAIEGGVHPGKLCRALGSCRLGYGGTEHCAPRYAVLCCATARVPLPLQPHDGVGTPAGALVGGWEADGTRLLAAVGTDPAGGRCPGKTRAGFSGCNVGFGGKELTLQVSHGAAPPSPSPLHVPHSGWAAPSLRGVGFAAQAYEVLCVPRGVRPPVDEAPPPPPPQTKRYLSSVAALLEWAAPPSSRDAPLEPLPPLAARPRALLCHDMKGGYCKEADEEYLAAFSGWGSVDIFCYFSHHCVTVPPACWAEASHRRGVPCLGTLITEGRAGIANNMMLLQSAERAAESLAALCAHYGFDGWLVNIEAPIPSESVGAMADFLALLTVCCKTRVGEHALVIYYDSLDESGQVSYQNGLTAANQLYFHSCDGIFTNYWWRTYQLNMSAALAEGRRHDVYVGVDCFARGNLTYSAGPGCHSAISQVHASGLSLAVFAPGWSLECGEAKGKHGEEARQCDQRFWQALGISRR</sequence>
<name>A0AB34IWE9_PRYPA</name>
<evidence type="ECO:0000313" key="3">
    <source>
        <dbReference type="Proteomes" id="UP001515480"/>
    </source>
</evidence>
<proteinExistence type="predicted"/>
<dbReference type="InterPro" id="IPR000626">
    <property type="entry name" value="Ubiquitin-like_dom"/>
</dbReference>
<dbReference type="InterPro" id="IPR032979">
    <property type="entry name" value="ENGase"/>
</dbReference>
<evidence type="ECO:0000259" key="1">
    <source>
        <dbReference type="PROSITE" id="PS50053"/>
    </source>
</evidence>
<dbReference type="InterPro" id="IPR005201">
    <property type="entry name" value="TIM_ENGase"/>
</dbReference>
<dbReference type="EMBL" id="JBGBPQ010000016">
    <property type="protein sequence ID" value="KAL1508232.1"/>
    <property type="molecule type" value="Genomic_DNA"/>
</dbReference>
<dbReference type="SMART" id="SM00696">
    <property type="entry name" value="DM9"/>
    <property type="match status" value="1"/>
</dbReference>
<dbReference type="Gene3D" id="3.20.20.80">
    <property type="entry name" value="Glycosidases"/>
    <property type="match status" value="1"/>
</dbReference>
<evidence type="ECO:0000313" key="2">
    <source>
        <dbReference type="EMBL" id="KAL1508232.1"/>
    </source>
</evidence>
<dbReference type="SUPFAM" id="SSF54236">
    <property type="entry name" value="Ubiquitin-like"/>
    <property type="match status" value="1"/>
</dbReference>